<gene>
    <name evidence="1" type="ORF">O6H91_04G093700</name>
</gene>
<dbReference type="Proteomes" id="UP001162992">
    <property type="component" value="Chromosome 4"/>
</dbReference>
<dbReference type="EMBL" id="CM055095">
    <property type="protein sequence ID" value="KAJ7559619.1"/>
    <property type="molecule type" value="Genomic_DNA"/>
</dbReference>
<keyword evidence="2" id="KW-1185">Reference proteome</keyword>
<accession>A0ACC2DZ42</accession>
<evidence type="ECO:0000313" key="1">
    <source>
        <dbReference type="EMBL" id="KAJ7559619.1"/>
    </source>
</evidence>
<organism evidence="1 2">
    <name type="scientific">Diphasiastrum complanatum</name>
    <name type="common">Issler's clubmoss</name>
    <name type="synonym">Lycopodium complanatum</name>
    <dbReference type="NCBI Taxonomy" id="34168"/>
    <lineage>
        <taxon>Eukaryota</taxon>
        <taxon>Viridiplantae</taxon>
        <taxon>Streptophyta</taxon>
        <taxon>Embryophyta</taxon>
        <taxon>Tracheophyta</taxon>
        <taxon>Lycopodiopsida</taxon>
        <taxon>Lycopodiales</taxon>
        <taxon>Lycopodiaceae</taxon>
        <taxon>Lycopodioideae</taxon>
        <taxon>Diphasiastrum</taxon>
    </lineage>
</organism>
<protein>
    <submittedName>
        <fullName evidence="1">Uncharacterized protein</fullName>
    </submittedName>
</protein>
<name>A0ACC2DZ42_DIPCM</name>
<comment type="caution">
    <text evidence="1">The sequence shown here is derived from an EMBL/GenBank/DDBJ whole genome shotgun (WGS) entry which is preliminary data.</text>
</comment>
<evidence type="ECO:0000313" key="2">
    <source>
        <dbReference type="Proteomes" id="UP001162992"/>
    </source>
</evidence>
<proteinExistence type="predicted"/>
<sequence length="496" mass="56967">MNRKILDYAKQLSSLNSFNARRFCKLKQDGQAFVPYQFLWVLCHLGFVQAFATTSKFNHANNKFPKGAFGNAQGGRSTSARRPKITWKKDISQGSYTKRSILPLIRTPAEDLMEQIRLKQWESALKVFDFMKGQDDYQEDVGIYIRLLEMLGHCKQPEAATHLFHKMASDGCKPSTEVYTALLSAYTRSNRLNLALSTFKQMKQQPHCFPNVYTYSLMIKACSDACEFDLVRTFLLEMRSAGIEPNIVTYNSLLDAYGKAGLLDKMENLLLSLIKDDVFKPNVWTQNMILKNYGKWGQVTKMEEWYERLTSLGVEADITTLNTLMNVYGKERMFEKMTAVMEYMKRYHYNLDTISYNIMIDAFGKAGMVQEMHKIFNLMKFEGVRPDSITFCSLINGYGIQGIISKIKKLLQQLKNHDVVPDVAVYNSALNAYRRAKNICEMEKLLLEMSEAGCFPDAVSFNIMIDACRSNGLHNRAEELLLQSQKQGVRRQLQQN</sequence>
<reference evidence="2" key="1">
    <citation type="journal article" date="2024" name="Proc. Natl. Acad. Sci. U.S.A.">
        <title>Extraordinary preservation of gene collinearity over three hundred million years revealed in homosporous lycophytes.</title>
        <authorList>
            <person name="Li C."/>
            <person name="Wickell D."/>
            <person name="Kuo L.Y."/>
            <person name="Chen X."/>
            <person name="Nie B."/>
            <person name="Liao X."/>
            <person name="Peng D."/>
            <person name="Ji J."/>
            <person name="Jenkins J."/>
            <person name="Williams M."/>
            <person name="Shu S."/>
            <person name="Plott C."/>
            <person name="Barry K."/>
            <person name="Rajasekar S."/>
            <person name="Grimwood J."/>
            <person name="Han X."/>
            <person name="Sun S."/>
            <person name="Hou Z."/>
            <person name="He W."/>
            <person name="Dai G."/>
            <person name="Sun C."/>
            <person name="Schmutz J."/>
            <person name="Leebens-Mack J.H."/>
            <person name="Li F.W."/>
            <person name="Wang L."/>
        </authorList>
    </citation>
    <scope>NUCLEOTIDE SEQUENCE [LARGE SCALE GENOMIC DNA]</scope>
    <source>
        <strain evidence="2">cv. PW_Plant_1</strain>
    </source>
</reference>